<dbReference type="NCBIfam" id="TIGR03098">
    <property type="entry name" value="ligase_PEP_1"/>
    <property type="match status" value="1"/>
</dbReference>
<evidence type="ECO:0000313" key="4">
    <source>
        <dbReference type="Proteomes" id="UP000033618"/>
    </source>
</evidence>
<dbReference type="InterPro" id="IPR025110">
    <property type="entry name" value="AMP-bd_C"/>
</dbReference>
<dbReference type="PANTHER" id="PTHR43767">
    <property type="entry name" value="LONG-CHAIN-FATTY-ACID--COA LIGASE"/>
    <property type="match status" value="1"/>
</dbReference>
<dbReference type="InterPro" id="IPR020459">
    <property type="entry name" value="AMP-binding"/>
</dbReference>
<dbReference type="SUPFAM" id="SSF56801">
    <property type="entry name" value="Acetyl-CoA synthetase-like"/>
    <property type="match status" value="1"/>
</dbReference>
<dbReference type="InterPro" id="IPR042099">
    <property type="entry name" value="ANL_N_sf"/>
</dbReference>
<dbReference type="Proteomes" id="UP000033618">
    <property type="component" value="Unassembled WGS sequence"/>
</dbReference>
<dbReference type="Gene3D" id="3.30.300.30">
    <property type="match status" value="1"/>
</dbReference>
<name>A0A0F5K586_9BURK</name>
<dbReference type="RefSeq" id="WP_046152182.1">
    <property type="nucleotide sequence ID" value="NZ_CADFGU010000004.1"/>
</dbReference>
<organism evidence="3 4">
    <name type="scientific">Robbsia andropogonis</name>
    <dbReference type="NCBI Taxonomy" id="28092"/>
    <lineage>
        <taxon>Bacteria</taxon>
        <taxon>Pseudomonadati</taxon>
        <taxon>Pseudomonadota</taxon>
        <taxon>Betaproteobacteria</taxon>
        <taxon>Burkholderiales</taxon>
        <taxon>Burkholderiaceae</taxon>
        <taxon>Robbsia</taxon>
    </lineage>
</organism>
<dbReference type="InterPro" id="IPR045851">
    <property type="entry name" value="AMP-bd_C_sf"/>
</dbReference>
<comment type="caution">
    <text evidence="3">The sequence shown here is derived from an EMBL/GenBank/DDBJ whole genome shotgun (WGS) entry which is preliminary data.</text>
</comment>
<dbReference type="InterPro" id="IPR020845">
    <property type="entry name" value="AMP-binding_CS"/>
</dbReference>
<accession>A0A0F5K586</accession>
<keyword evidence="4" id="KW-1185">Reference proteome</keyword>
<dbReference type="Gene3D" id="3.40.50.12780">
    <property type="entry name" value="N-terminal domain of ligase-like"/>
    <property type="match status" value="1"/>
</dbReference>
<evidence type="ECO:0000259" key="1">
    <source>
        <dbReference type="Pfam" id="PF00501"/>
    </source>
</evidence>
<feature type="domain" description="AMP-dependent synthetase/ligase" evidence="1">
    <location>
        <begin position="11"/>
        <end position="373"/>
    </location>
</feature>
<dbReference type="STRING" id="28092.WM40_03090"/>
<dbReference type="AlphaFoldDB" id="A0A0F5K586"/>
<protein>
    <submittedName>
        <fullName evidence="3">AMP-binding protein</fullName>
    </submittedName>
</protein>
<feature type="domain" description="AMP-binding enzyme C-terminal" evidence="2">
    <location>
        <begin position="435"/>
        <end position="510"/>
    </location>
</feature>
<sequence length="534" mass="57975">MNPMIGIADVFEDGVRRWPQHLAYADGQREVTYAQLADAVLCVAGALRAQGVVVGDRVAIYAPKQYETVVSILAVNAVGALFVPINPQLKEAQIRHILTDSGAILFITGAQRLKRMPWLTTETDLPKVLLIEALAELTQAAGSVDTSGAVPQDRNRWSPLSAVDDDPAAILYTSGSTGKPKGVVLSQRNLVSGAYSVASYQHLDHTDVILGVLPLSFDAGLSQLTSALIAGACYTPLDFLQAADVPRYCEAQGVTSITGVPPLWMQLASVSWSDPARTRIRRFANTGGHLATPLLRRLRALYVNADPYLMYGLTEAFRSTYLSPADVDARPNSIGKAVPNAQILVLRPDGSECDPEEPGELVHRGAFVTLGYWNQPQLTEHRFRPFPGMHKQIPRSGLAVWSGDLVRRDAEGYLYFVARSDDMIKTSGYRVSPTEIEDLLFALPHIREAAAFGVPHPALGEAIATCVVSTLDADAARADIIRACRETLPGYMVPLIVDLQTTLPRNPNGKIDRPALKARHNNVFTPSNIEESTA</sequence>
<dbReference type="PANTHER" id="PTHR43767:SF10">
    <property type="entry name" value="SURFACTIN SYNTHASE SUBUNIT 1"/>
    <property type="match status" value="1"/>
</dbReference>
<dbReference type="GO" id="GO:0016877">
    <property type="term" value="F:ligase activity, forming carbon-sulfur bonds"/>
    <property type="evidence" value="ECO:0007669"/>
    <property type="project" value="UniProtKB-ARBA"/>
</dbReference>
<dbReference type="PROSITE" id="PS00455">
    <property type="entry name" value="AMP_BINDING"/>
    <property type="match status" value="1"/>
</dbReference>
<dbReference type="EMBL" id="LAQU01000002">
    <property type="protein sequence ID" value="KKB65090.1"/>
    <property type="molecule type" value="Genomic_DNA"/>
</dbReference>
<evidence type="ECO:0000259" key="2">
    <source>
        <dbReference type="Pfam" id="PF13193"/>
    </source>
</evidence>
<evidence type="ECO:0000313" key="3">
    <source>
        <dbReference type="EMBL" id="KKB65090.1"/>
    </source>
</evidence>
<proteinExistence type="predicted"/>
<dbReference type="InterPro" id="IPR000873">
    <property type="entry name" value="AMP-dep_synth/lig_dom"/>
</dbReference>
<dbReference type="Pfam" id="PF13193">
    <property type="entry name" value="AMP-binding_C"/>
    <property type="match status" value="1"/>
</dbReference>
<dbReference type="OrthoDB" id="9766486at2"/>
<reference evidence="3 4" key="1">
    <citation type="submission" date="2015-03" db="EMBL/GenBank/DDBJ databases">
        <title>Draft Genome Sequence of Burkholderia andropogonis type strain ICMP2807, isolated from Sorghum bicolor.</title>
        <authorList>
            <person name="Lopes-Santos L."/>
            <person name="Castro D.B."/>
            <person name="Ottoboni L.M."/>
            <person name="Park D."/>
            <person name="Weirc B.S."/>
            <person name="Destefano S.A."/>
        </authorList>
    </citation>
    <scope>NUCLEOTIDE SEQUENCE [LARGE SCALE GENOMIC DNA]</scope>
    <source>
        <strain evidence="3 4">ICMP2807</strain>
    </source>
</reference>
<dbReference type="InterPro" id="IPR017529">
    <property type="entry name" value="AcylCoA_ligase_PEP_1"/>
</dbReference>
<dbReference type="InterPro" id="IPR050237">
    <property type="entry name" value="ATP-dep_AMP-bd_enzyme"/>
</dbReference>
<dbReference type="PATRIC" id="fig|28092.6.peg.728"/>
<gene>
    <name evidence="3" type="ORF">WM40_03090</name>
</gene>
<dbReference type="Pfam" id="PF00501">
    <property type="entry name" value="AMP-binding"/>
    <property type="match status" value="1"/>
</dbReference>
<dbReference type="PRINTS" id="PR00154">
    <property type="entry name" value="AMPBINDING"/>
</dbReference>